<dbReference type="Proteomes" id="UP000827721">
    <property type="component" value="Unassembled WGS sequence"/>
</dbReference>
<dbReference type="InterPro" id="IPR038408">
    <property type="entry name" value="GNK2_sf"/>
</dbReference>
<keyword evidence="3 10" id="KW-0732">Signal</keyword>
<dbReference type="EMBL" id="JAFEMO010000004">
    <property type="protein sequence ID" value="KAH7571824.1"/>
    <property type="molecule type" value="Genomic_DNA"/>
</dbReference>
<comment type="subcellular location">
    <subcellularLocation>
        <location evidence="7">Cell junction</location>
        <location evidence="7">Plasmodesma</location>
    </subcellularLocation>
    <subcellularLocation>
        <location evidence="1">Cell membrane</location>
        <topology evidence="1">Single-pass type I membrane protein</topology>
    </subcellularLocation>
</comment>
<dbReference type="InterPro" id="IPR002902">
    <property type="entry name" value="GNK2"/>
</dbReference>
<dbReference type="Pfam" id="PF01657">
    <property type="entry name" value="Stress-antifung"/>
    <property type="match status" value="2"/>
</dbReference>
<dbReference type="PROSITE" id="PS51473">
    <property type="entry name" value="GNK2"/>
    <property type="match status" value="2"/>
</dbReference>
<dbReference type="CDD" id="cd23509">
    <property type="entry name" value="Gnk2-like"/>
    <property type="match status" value="2"/>
</dbReference>
<keyword evidence="5" id="KW-0965">Cell junction</keyword>
<gene>
    <name evidence="12" type="ORF">JRO89_XS04G0151300</name>
</gene>
<keyword evidence="4" id="KW-0677">Repeat</keyword>
<protein>
    <recommendedName>
        <fullName evidence="11">Gnk2-homologous domain-containing protein</fullName>
    </recommendedName>
</protein>
<evidence type="ECO:0000256" key="6">
    <source>
        <dbReference type="ARBA" id="ARBA00023157"/>
    </source>
</evidence>
<evidence type="ECO:0000256" key="10">
    <source>
        <dbReference type="SAM" id="SignalP"/>
    </source>
</evidence>
<organism evidence="12 13">
    <name type="scientific">Xanthoceras sorbifolium</name>
    <dbReference type="NCBI Taxonomy" id="99658"/>
    <lineage>
        <taxon>Eukaryota</taxon>
        <taxon>Viridiplantae</taxon>
        <taxon>Streptophyta</taxon>
        <taxon>Embryophyta</taxon>
        <taxon>Tracheophyta</taxon>
        <taxon>Spermatophyta</taxon>
        <taxon>Magnoliopsida</taxon>
        <taxon>eudicotyledons</taxon>
        <taxon>Gunneridae</taxon>
        <taxon>Pentapetalae</taxon>
        <taxon>rosids</taxon>
        <taxon>malvids</taxon>
        <taxon>Sapindales</taxon>
        <taxon>Sapindaceae</taxon>
        <taxon>Xanthoceroideae</taxon>
        <taxon>Xanthoceras</taxon>
    </lineage>
</organism>
<feature type="chain" id="PRO_5045788931" description="Gnk2-homologous domain-containing protein" evidence="10">
    <location>
        <begin position="31"/>
        <end position="305"/>
    </location>
</feature>
<evidence type="ECO:0000313" key="12">
    <source>
        <dbReference type="EMBL" id="KAH7571824.1"/>
    </source>
</evidence>
<keyword evidence="2" id="KW-0945">Host-virus interaction</keyword>
<dbReference type="PANTHER" id="PTHR32080:SF6">
    <property type="entry name" value="PLASMODESMATA-LOCATED PROTEIN 4"/>
    <property type="match status" value="1"/>
</dbReference>
<evidence type="ECO:0000256" key="9">
    <source>
        <dbReference type="SAM" id="Phobius"/>
    </source>
</evidence>
<feature type="transmembrane region" description="Helical" evidence="9">
    <location>
        <begin position="275"/>
        <end position="295"/>
    </location>
</feature>
<evidence type="ECO:0000256" key="7">
    <source>
        <dbReference type="ARBA" id="ARBA00024184"/>
    </source>
</evidence>
<comment type="caution">
    <text evidence="12">The sequence shown here is derived from an EMBL/GenBank/DDBJ whole genome shotgun (WGS) entry which is preliminary data.</text>
</comment>
<evidence type="ECO:0000259" key="11">
    <source>
        <dbReference type="PROSITE" id="PS51473"/>
    </source>
</evidence>
<name>A0ABQ8I5T7_9ROSI</name>
<evidence type="ECO:0000256" key="4">
    <source>
        <dbReference type="ARBA" id="ARBA00022737"/>
    </source>
</evidence>
<feature type="signal peptide" evidence="10">
    <location>
        <begin position="1"/>
        <end position="30"/>
    </location>
</feature>
<keyword evidence="9" id="KW-1133">Transmembrane helix</keyword>
<proteinExistence type="inferred from homology"/>
<dbReference type="InterPro" id="IPR051378">
    <property type="entry name" value="Cell2Cell_Antifungal"/>
</dbReference>
<evidence type="ECO:0000256" key="8">
    <source>
        <dbReference type="ARBA" id="ARBA00038393"/>
    </source>
</evidence>
<accession>A0ABQ8I5T7</accession>
<evidence type="ECO:0000256" key="3">
    <source>
        <dbReference type="ARBA" id="ARBA00022729"/>
    </source>
</evidence>
<keyword evidence="6" id="KW-1015">Disulfide bond</keyword>
<feature type="domain" description="Gnk2-homologous" evidence="11">
    <location>
        <begin position="149"/>
        <end position="248"/>
    </location>
</feature>
<keyword evidence="13" id="KW-1185">Reference proteome</keyword>
<sequence length="305" mass="33607">MDSTWKLFSLLSQTLILLVLLGIFLPCVKTNSDYTTLVYKNCTSQNIFTGSIQSHSIGLASLFQELLPQSSQSRFFKATAGSDKNAVSGLFQCRGDLTNPDCYDCVSTLPEISKNMCLNAVAARIQLNGCYFHYETDEFIEEAPLKKHDQLLHKICGDHQKEAAYGFEELRDEAFAAMESNIIDGHGFYSEDYGPVHVMAQCEGDLGGCDCSECVSSAAQIAQEECIGSISGQIYLDRCSISYSYYPYGVPPDNKYHIKLIFKDKGRGNHTAKSVAIVLGGAAALCVGLIFLKLIKSFGKKDDIW</sequence>
<evidence type="ECO:0000256" key="1">
    <source>
        <dbReference type="ARBA" id="ARBA00004251"/>
    </source>
</evidence>
<evidence type="ECO:0000256" key="2">
    <source>
        <dbReference type="ARBA" id="ARBA00022581"/>
    </source>
</evidence>
<keyword evidence="9" id="KW-0812">Transmembrane</keyword>
<reference evidence="12 13" key="1">
    <citation type="submission" date="2021-02" db="EMBL/GenBank/DDBJ databases">
        <title>Plant Genome Project.</title>
        <authorList>
            <person name="Zhang R.-G."/>
        </authorList>
    </citation>
    <scope>NUCLEOTIDE SEQUENCE [LARGE SCALE GENOMIC DNA]</scope>
    <source>
        <tissue evidence="12">Leaves</tissue>
    </source>
</reference>
<feature type="domain" description="Gnk2-homologous" evidence="11">
    <location>
        <begin position="35"/>
        <end position="139"/>
    </location>
</feature>
<evidence type="ECO:0000313" key="13">
    <source>
        <dbReference type="Proteomes" id="UP000827721"/>
    </source>
</evidence>
<dbReference type="Gene3D" id="3.30.430.20">
    <property type="entry name" value="Gnk2 domain, C-X8-C-X2-C motif"/>
    <property type="match status" value="2"/>
</dbReference>
<keyword evidence="9" id="KW-0472">Membrane</keyword>
<evidence type="ECO:0000256" key="5">
    <source>
        <dbReference type="ARBA" id="ARBA00022949"/>
    </source>
</evidence>
<comment type="similarity">
    <text evidence="8">Belongs to the cysteine-rich repeat secretory protein family. Plasmodesmata-located proteins (PDLD) subfamily.</text>
</comment>
<dbReference type="PANTHER" id="PTHR32080">
    <property type="entry name" value="ANTIFUNGAL PROTEIN GINKBILOBIN-2-LIKE"/>
    <property type="match status" value="1"/>
</dbReference>